<evidence type="ECO:0000256" key="1">
    <source>
        <dbReference type="PROSITE-ProRule" id="PRU00023"/>
    </source>
</evidence>
<evidence type="ECO:0000256" key="2">
    <source>
        <dbReference type="SAM" id="MobiDB-lite"/>
    </source>
</evidence>
<dbReference type="SUPFAM" id="SSF48403">
    <property type="entry name" value="Ankyrin repeat"/>
    <property type="match status" value="1"/>
</dbReference>
<reference evidence="3 4" key="1">
    <citation type="journal article" date="2018" name="Sci. Rep.">
        <title>Comparative analysis of the Pocillopora damicornis genome highlights role of immune system in coral evolution.</title>
        <authorList>
            <person name="Cunning R."/>
            <person name="Bay R.A."/>
            <person name="Gillette P."/>
            <person name="Baker A.C."/>
            <person name="Traylor-Knowles N."/>
        </authorList>
    </citation>
    <scope>NUCLEOTIDE SEQUENCE [LARGE SCALE GENOMIC DNA]</scope>
    <source>
        <strain evidence="3">RSMAS</strain>
        <tissue evidence="3">Whole animal</tissue>
    </source>
</reference>
<dbReference type="STRING" id="46731.A0A3M6UMY6"/>
<dbReference type="Gene3D" id="1.25.40.20">
    <property type="entry name" value="Ankyrin repeat-containing domain"/>
    <property type="match status" value="1"/>
</dbReference>
<sequence length="373" mass="42301">MIVNYECYIEGKETYIGMPLLKGTTRTIKVEPTIHNKSGNTPPEGDVNSKDLDSDDRTTMPPYLSTLKFQLKQFDADLVRQSDYLEEGIEYTSLPAHKTKGTQTITLPLNMPVVVSEKLCFRRKGNGSPNFKHRLNNSVKDDCSKVSLARSHTNGQENDVRKILDGSDDTSATAGKWFNDIDKLTSFKAKHKIEFFSREKKEIEREWTSTPKKFYKCILNCRQKQLSLCNGFRTSKRDVDRGSKKVSFPADVLLFSAIEENASKELIEIIRIYKTDVNLSRNARGLPPLHRAVQRGAVECVRVLLSHSADVNLRDSANRPAINLAISMRQFECIVLLIESGASVAEYTNQRLQDYENVQTLSKSCYRSFEANV</sequence>
<organism evidence="3 4">
    <name type="scientific">Pocillopora damicornis</name>
    <name type="common">Cauliflower coral</name>
    <name type="synonym">Millepora damicornis</name>
    <dbReference type="NCBI Taxonomy" id="46731"/>
    <lineage>
        <taxon>Eukaryota</taxon>
        <taxon>Metazoa</taxon>
        <taxon>Cnidaria</taxon>
        <taxon>Anthozoa</taxon>
        <taxon>Hexacorallia</taxon>
        <taxon>Scleractinia</taxon>
        <taxon>Astrocoeniina</taxon>
        <taxon>Pocilloporidae</taxon>
        <taxon>Pocillopora</taxon>
    </lineage>
</organism>
<dbReference type="SMART" id="SM00248">
    <property type="entry name" value="ANK"/>
    <property type="match status" value="2"/>
</dbReference>
<evidence type="ECO:0000313" key="3">
    <source>
        <dbReference type="EMBL" id="RMX55047.1"/>
    </source>
</evidence>
<dbReference type="PANTHER" id="PTHR46899">
    <property type="entry name" value="PROTEIN PHOSPHATASE 1 REGULATORY SUBUNIT 27"/>
    <property type="match status" value="1"/>
</dbReference>
<keyword evidence="4" id="KW-1185">Reference proteome</keyword>
<dbReference type="AlphaFoldDB" id="A0A3M6UMY6"/>
<dbReference type="OrthoDB" id="194358at2759"/>
<dbReference type="PANTHER" id="PTHR46899:SF3">
    <property type="entry name" value="PROTEIN PHOSPHATASE 1 REGULATORY SUBUNIT 27"/>
    <property type="match status" value="1"/>
</dbReference>
<feature type="region of interest" description="Disordered" evidence="2">
    <location>
        <begin position="32"/>
        <end position="57"/>
    </location>
</feature>
<dbReference type="InterPro" id="IPR036770">
    <property type="entry name" value="Ankyrin_rpt-contain_sf"/>
</dbReference>
<keyword evidence="1" id="KW-0040">ANK repeat</keyword>
<dbReference type="PROSITE" id="PS50297">
    <property type="entry name" value="ANK_REP_REGION"/>
    <property type="match status" value="1"/>
</dbReference>
<dbReference type="EMBL" id="RCHS01001135">
    <property type="protein sequence ID" value="RMX55047.1"/>
    <property type="molecule type" value="Genomic_DNA"/>
</dbReference>
<name>A0A3M6UMY6_POCDA</name>
<evidence type="ECO:0000313" key="4">
    <source>
        <dbReference type="Proteomes" id="UP000275408"/>
    </source>
</evidence>
<protein>
    <submittedName>
        <fullName evidence="3">Uncharacterized protein</fullName>
    </submittedName>
</protein>
<dbReference type="PROSITE" id="PS50088">
    <property type="entry name" value="ANK_REPEAT"/>
    <property type="match status" value="1"/>
</dbReference>
<dbReference type="Proteomes" id="UP000275408">
    <property type="component" value="Unassembled WGS sequence"/>
</dbReference>
<accession>A0A3M6UMY6</accession>
<proteinExistence type="predicted"/>
<gene>
    <name evidence="3" type="ORF">pdam_00007249</name>
</gene>
<dbReference type="Pfam" id="PF12796">
    <property type="entry name" value="Ank_2"/>
    <property type="match status" value="1"/>
</dbReference>
<feature type="repeat" description="ANK" evidence="1">
    <location>
        <begin position="284"/>
        <end position="316"/>
    </location>
</feature>
<dbReference type="InterPro" id="IPR053080">
    <property type="entry name" value="PP1_regulatory_subunit_27"/>
</dbReference>
<dbReference type="InterPro" id="IPR002110">
    <property type="entry name" value="Ankyrin_rpt"/>
</dbReference>
<feature type="compositionally biased region" description="Basic and acidic residues" evidence="2">
    <location>
        <begin position="47"/>
        <end position="57"/>
    </location>
</feature>
<comment type="caution">
    <text evidence="3">The sequence shown here is derived from an EMBL/GenBank/DDBJ whole genome shotgun (WGS) entry which is preliminary data.</text>
</comment>